<dbReference type="InterPro" id="IPR000683">
    <property type="entry name" value="Gfo/Idh/MocA-like_OxRdtase_N"/>
</dbReference>
<dbReference type="SUPFAM" id="SSF51735">
    <property type="entry name" value="NAD(P)-binding Rossmann-fold domains"/>
    <property type="match status" value="1"/>
</dbReference>
<keyword evidence="5" id="KW-1185">Reference proteome</keyword>
<evidence type="ECO:0000259" key="2">
    <source>
        <dbReference type="Pfam" id="PF01408"/>
    </source>
</evidence>
<evidence type="ECO:0000313" key="5">
    <source>
        <dbReference type="Proteomes" id="UP001500622"/>
    </source>
</evidence>
<dbReference type="InterPro" id="IPR036291">
    <property type="entry name" value="NAD(P)-bd_dom_sf"/>
</dbReference>
<keyword evidence="1" id="KW-0520">NAD</keyword>
<dbReference type="InterPro" id="IPR051450">
    <property type="entry name" value="Gfo/Idh/MocA_Oxidoreductases"/>
</dbReference>
<dbReference type="PANTHER" id="PTHR43377">
    <property type="entry name" value="BILIVERDIN REDUCTASE A"/>
    <property type="match status" value="1"/>
</dbReference>
<evidence type="ECO:0000259" key="3">
    <source>
        <dbReference type="Pfam" id="PF22725"/>
    </source>
</evidence>
<comment type="caution">
    <text evidence="4">The sequence shown here is derived from an EMBL/GenBank/DDBJ whole genome shotgun (WGS) entry which is preliminary data.</text>
</comment>
<dbReference type="Gene3D" id="3.40.50.720">
    <property type="entry name" value="NAD(P)-binding Rossmann-like Domain"/>
    <property type="match status" value="1"/>
</dbReference>
<dbReference type="Pfam" id="PF01408">
    <property type="entry name" value="GFO_IDH_MocA"/>
    <property type="match status" value="1"/>
</dbReference>
<dbReference type="Gene3D" id="3.30.360.10">
    <property type="entry name" value="Dihydrodipicolinate Reductase, domain 2"/>
    <property type="match status" value="1"/>
</dbReference>
<evidence type="ECO:0000313" key="4">
    <source>
        <dbReference type="EMBL" id="GAA4429530.1"/>
    </source>
</evidence>
<sequence length="356" mass="36662">MTTSPRSTIPRGTPVSGRPLRIGVASFAHTHAVGYVTNLLAMPGIEVLTTDPDHGDRPGESGGASLAGELGADYVETLEELLTWHPDGVVVCSENARHRGYVEQVAAAGAHVLCEKPLATSVPDAEALVAACEAAGVHLMVAFPVRFSPAFAALREAVDGGTLGTVCAVTGTNNGKLPGGRAWFADPGLAGGGAMTDHTVHVADLMDALLDGAPARSVYAQTNHILHADRAGAETGGLVSIEYAGGVVVTIDCSWSKPDDFPTWGGLTIQVVGSDGVADMDAFAQRVDGFSQPRSAPLWLPYGTDLDGKLLAEFVDALRTGRAPQPDGAVGVRTTKLVAAAYASAEQGHPVDVVTD</sequence>
<organism evidence="4 5">
    <name type="scientific">Georgenia halophila</name>
    <dbReference type="NCBI Taxonomy" id="620889"/>
    <lineage>
        <taxon>Bacteria</taxon>
        <taxon>Bacillati</taxon>
        <taxon>Actinomycetota</taxon>
        <taxon>Actinomycetes</taxon>
        <taxon>Micrococcales</taxon>
        <taxon>Bogoriellaceae</taxon>
        <taxon>Georgenia</taxon>
    </lineage>
</organism>
<dbReference type="Pfam" id="PF22725">
    <property type="entry name" value="GFO_IDH_MocA_C3"/>
    <property type="match status" value="1"/>
</dbReference>
<feature type="domain" description="GFO/IDH/MocA-like oxidoreductase" evidence="3">
    <location>
        <begin position="151"/>
        <end position="277"/>
    </location>
</feature>
<dbReference type="RefSeq" id="WP_345217263.1">
    <property type="nucleotide sequence ID" value="NZ_BAABGN010000012.1"/>
</dbReference>
<protein>
    <submittedName>
        <fullName evidence="4">Gfo/Idh/MocA family oxidoreductase</fullName>
    </submittedName>
</protein>
<dbReference type="Proteomes" id="UP001500622">
    <property type="component" value="Unassembled WGS sequence"/>
</dbReference>
<feature type="domain" description="Gfo/Idh/MocA-like oxidoreductase N-terminal" evidence="2">
    <location>
        <begin position="63"/>
        <end position="143"/>
    </location>
</feature>
<reference evidence="5" key="1">
    <citation type="journal article" date="2019" name="Int. J. Syst. Evol. Microbiol.">
        <title>The Global Catalogue of Microorganisms (GCM) 10K type strain sequencing project: providing services to taxonomists for standard genome sequencing and annotation.</title>
        <authorList>
            <consortium name="The Broad Institute Genomics Platform"/>
            <consortium name="The Broad Institute Genome Sequencing Center for Infectious Disease"/>
            <person name="Wu L."/>
            <person name="Ma J."/>
        </authorList>
    </citation>
    <scope>NUCLEOTIDE SEQUENCE [LARGE SCALE GENOMIC DNA]</scope>
    <source>
        <strain evidence="5">JCM 17810</strain>
    </source>
</reference>
<dbReference type="EMBL" id="BAABGN010000012">
    <property type="protein sequence ID" value="GAA4429530.1"/>
    <property type="molecule type" value="Genomic_DNA"/>
</dbReference>
<dbReference type="InterPro" id="IPR055170">
    <property type="entry name" value="GFO_IDH_MocA-like_dom"/>
</dbReference>
<gene>
    <name evidence="4" type="ORF">GCM10023169_31990</name>
</gene>
<accession>A0ABP8LIK9</accession>
<dbReference type="SUPFAM" id="SSF55347">
    <property type="entry name" value="Glyceraldehyde-3-phosphate dehydrogenase-like, C-terminal domain"/>
    <property type="match status" value="1"/>
</dbReference>
<dbReference type="PANTHER" id="PTHR43377:SF1">
    <property type="entry name" value="BILIVERDIN REDUCTASE A"/>
    <property type="match status" value="1"/>
</dbReference>
<proteinExistence type="predicted"/>
<name>A0ABP8LIK9_9MICO</name>
<evidence type="ECO:0000256" key="1">
    <source>
        <dbReference type="ARBA" id="ARBA00023027"/>
    </source>
</evidence>